<dbReference type="Pfam" id="PF13439">
    <property type="entry name" value="Glyco_transf_4"/>
    <property type="match status" value="1"/>
</dbReference>
<dbReference type="Proteomes" id="UP001164705">
    <property type="component" value="Chromosome"/>
</dbReference>
<dbReference type="PANTHER" id="PTHR12526">
    <property type="entry name" value="GLYCOSYLTRANSFERASE"/>
    <property type="match status" value="1"/>
</dbReference>
<feature type="domain" description="Glycosyltransferase subfamily 4-like N-terminal" evidence="2">
    <location>
        <begin position="14"/>
        <end position="168"/>
    </location>
</feature>
<dbReference type="KEGG" id="lnu:N7U66_07350"/>
<dbReference type="GO" id="GO:0016757">
    <property type="term" value="F:glycosyltransferase activity"/>
    <property type="evidence" value="ECO:0007669"/>
    <property type="project" value="InterPro"/>
</dbReference>
<dbReference type="AlphaFoldDB" id="A0A9E8MZX5"/>
<feature type="domain" description="Glycosyl transferase family 1" evidence="1">
    <location>
        <begin position="171"/>
        <end position="296"/>
    </location>
</feature>
<evidence type="ECO:0000259" key="2">
    <source>
        <dbReference type="Pfam" id="PF13439"/>
    </source>
</evidence>
<dbReference type="Gene3D" id="3.40.50.2000">
    <property type="entry name" value="Glycogen Phosphorylase B"/>
    <property type="match status" value="2"/>
</dbReference>
<sequence length="304" mass="35023">MKKICVITTSLSKGGAEKSSAILTQLLFQLNYEVHILMTKNDLDYDFSGTLFNLEKEFGNDLSQFQKSKILRTYFQNQKFDLIIDNRTRAVFFKEFILYHFIFKAKERIAVVRSFYLRNYLPKNRFLAKLIYGNSTTIVAVSKGIEKAIHKNYGFKHVKQIYNPVDVSIITEKAEEPIELDSDFILWYGRIAEQVKNLTLLLEAFKISDLPKNAIKLCIIGQGEDVDYLKKKIRELDLKAHVHYIPFLKNPFSYVRSAKFTVLTSYYEGFPRVLIESLACGTPVISVDCNSGLAKLLHINITVC</sequence>
<dbReference type="SUPFAM" id="SSF53756">
    <property type="entry name" value="UDP-Glycosyltransferase/glycogen phosphorylase"/>
    <property type="match status" value="1"/>
</dbReference>
<evidence type="ECO:0000259" key="1">
    <source>
        <dbReference type="Pfam" id="PF00534"/>
    </source>
</evidence>
<keyword evidence="4" id="KW-1185">Reference proteome</keyword>
<dbReference type="EMBL" id="CP113088">
    <property type="protein sequence ID" value="WAC03344.1"/>
    <property type="molecule type" value="Genomic_DNA"/>
</dbReference>
<dbReference type="PANTHER" id="PTHR12526:SF630">
    <property type="entry name" value="GLYCOSYLTRANSFERASE"/>
    <property type="match status" value="1"/>
</dbReference>
<reference evidence="3" key="1">
    <citation type="submission" date="2022-11" db="EMBL/GenBank/DDBJ databases">
        <title>Lacinutrix neustonica HL-RS19T sp. nov., isolated from the surface microlayer sample of brackish Lake Shihwa.</title>
        <authorList>
            <person name="Choi J.Y."/>
            <person name="Hwang C.Y."/>
        </authorList>
    </citation>
    <scope>NUCLEOTIDE SEQUENCE</scope>
    <source>
        <strain evidence="3">HL-RS19</strain>
    </source>
</reference>
<proteinExistence type="predicted"/>
<dbReference type="InterPro" id="IPR028098">
    <property type="entry name" value="Glyco_trans_4-like_N"/>
</dbReference>
<accession>A0A9E8MZX5</accession>
<evidence type="ECO:0000313" key="4">
    <source>
        <dbReference type="Proteomes" id="UP001164705"/>
    </source>
</evidence>
<dbReference type="Pfam" id="PF00534">
    <property type="entry name" value="Glycos_transf_1"/>
    <property type="match status" value="1"/>
</dbReference>
<evidence type="ECO:0000313" key="3">
    <source>
        <dbReference type="EMBL" id="WAC03344.1"/>
    </source>
</evidence>
<dbReference type="CDD" id="cd03811">
    <property type="entry name" value="GT4_GT28_WabH-like"/>
    <property type="match status" value="1"/>
</dbReference>
<name>A0A9E8MZX5_9FLAO</name>
<dbReference type="InterPro" id="IPR001296">
    <property type="entry name" value="Glyco_trans_1"/>
</dbReference>
<gene>
    <name evidence="3" type="ORF">N7U66_07350</name>
</gene>
<organism evidence="3 4">
    <name type="scientific">Lacinutrix neustonica</name>
    <dbReference type="NCBI Taxonomy" id="2980107"/>
    <lineage>
        <taxon>Bacteria</taxon>
        <taxon>Pseudomonadati</taxon>
        <taxon>Bacteroidota</taxon>
        <taxon>Flavobacteriia</taxon>
        <taxon>Flavobacteriales</taxon>
        <taxon>Flavobacteriaceae</taxon>
        <taxon>Lacinutrix</taxon>
    </lineage>
</organism>
<protein>
    <submittedName>
        <fullName evidence="3">Glycosyltransferase</fullName>
    </submittedName>
</protein>